<dbReference type="EMBL" id="JAHQXE010000006">
    <property type="protein sequence ID" value="MBV0903504.1"/>
    <property type="molecule type" value="Genomic_DNA"/>
</dbReference>
<evidence type="ECO:0000313" key="4">
    <source>
        <dbReference type="EMBL" id="MBV0903504.1"/>
    </source>
</evidence>
<dbReference type="PROSITE" id="PS50966">
    <property type="entry name" value="ZF_SWIM"/>
    <property type="match status" value="1"/>
</dbReference>
<dbReference type="Proteomes" id="UP001166304">
    <property type="component" value="Unassembled WGS sequence"/>
</dbReference>
<name>A0AA41KM39_9EURY</name>
<dbReference type="Pfam" id="PF04434">
    <property type="entry name" value="SWIM"/>
    <property type="match status" value="1"/>
</dbReference>
<evidence type="ECO:0000256" key="2">
    <source>
        <dbReference type="SAM" id="MobiDB-lite"/>
    </source>
</evidence>
<gene>
    <name evidence="4" type="ORF">KTS37_17105</name>
</gene>
<feature type="compositionally biased region" description="Basic and acidic residues" evidence="2">
    <location>
        <begin position="110"/>
        <end position="122"/>
    </location>
</feature>
<sequence length="145" mass="16134">MHPLVALTFSTRVAKRAQYERFAIEPVESGFRVRNESHANPAEHEYLVEMDGAVPTACTCPADERFDGACKHRVAIAIRRPDRGSAQSPSKDTTRIRGDGGPSVNSDTGHGIHSDESDSDDCKECLPDVPCWECYRQERRGFVDQ</sequence>
<feature type="domain" description="SWIM-type" evidence="3">
    <location>
        <begin position="46"/>
        <end position="81"/>
    </location>
</feature>
<feature type="region of interest" description="Disordered" evidence="2">
    <location>
        <begin position="79"/>
        <end position="122"/>
    </location>
</feature>
<keyword evidence="1" id="KW-0863">Zinc-finger</keyword>
<proteinExistence type="predicted"/>
<evidence type="ECO:0000259" key="3">
    <source>
        <dbReference type="PROSITE" id="PS50966"/>
    </source>
</evidence>
<keyword evidence="5" id="KW-1185">Reference proteome</keyword>
<dbReference type="GO" id="GO:0008270">
    <property type="term" value="F:zinc ion binding"/>
    <property type="evidence" value="ECO:0007669"/>
    <property type="project" value="UniProtKB-KW"/>
</dbReference>
<keyword evidence="1" id="KW-0862">Zinc</keyword>
<protein>
    <submittedName>
        <fullName evidence="4">SWIM zinc finger domain-containing protein</fullName>
    </submittedName>
</protein>
<evidence type="ECO:0000313" key="5">
    <source>
        <dbReference type="Proteomes" id="UP001166304"/>
    </source>
</evidence>
<dbReference type="InterPro" id="IPR007527">
    <property type="entry name" value="Znf_SWIM"/>
</dbReference>
<reference evidence="4" key="1">
    <citation type="submission" date="2021-06" db="EMBL/GenBank/DDBJ databases">
        <title>New haloarchaea isolates fom saline soil.</title>
        <authorList>
            <person name="Duran-Viseras A."/>
            <person name="Sanchez-Porro C.S."/>
            <person name="Ventosa A."/>
        </authorList>
    </citation>
    <scope>NUCLEOTIDE SEQUENCE</scope>
    <source>
        <strain evidence="4">JCM 18369</strain>
    </source>
</reference>
<accession>A0AA41KM39</accession>
<organism evidence="4 5">
    <name type="scientific">Haloarcula salina</name>
    <dbReference type="NCBI Taxonomy" id="1429914"/>
    <lineage>
        <taxon>Archaea</taxon>
        <taxon>Methanobacteriati</taxon>
        <taxon>Methanobacteriota</taxon>
        <taxon>Stenosarchaea group</taxon>
        <taxon>Halobacteria</taxon>
        <taxon>Halobacteriales</taxon>
        <taxon>Haloarculaceae</taxon>
        <taxon>Haloarcula</taxon>
    </lineage>
</organism>
<keyword evidence="1" id="KW-0479">Metal-binding</keyword>
<comment type="caution">
    <text evidence="4">The sequence shown here is derived from an EMBL/GenBank/DDBJ whole genome shotgun (WGS) entry which is preliminary data.</text>
</comment>
<dbReference type="AlphaFoldDB" id="A0AA41KM39"/>
<evidence type="ECO:0000256" key="1">
    <source>
        <dbReference type="PROSITE-ProRule" id="PRU00325"/>
    </source>
</evidence>